<protein>
    <submittedName>
        <fullName evidence="2">Uncharacterized protein</fullName>
    </submittedName>
</protein>
<evidence type="ECO:0000313" key="2">
    <source>
        <dbReference type="EMBL" id="GAA3709367.1"/>
    </source>
</evidence>
<accession>A0ABP7DUK6</accession>
<name>A0ABP7DUK6_9MICO</name>
<feature type="region of interest" description="Disordered" evidence="1">
    <location>
        <begin position="41"/>
        <end position="67"/>
    </location>
</feature>
<evidence type="ECO:0000313" key="3">
    <source>
        <dbReference type="Proteomes" id="UP001501468"/>
    </source>
</evidence>
<evidence type="ECO:0000256" key="1">
    <source>
        <dbReference type="SAM" id="MobiDB-lite"/>
    </source>
</evidence>
<keyword evidence="3" id="KW-1185">Reference proteome</keyword>
<reference evidence="3" key="1">
    <citation type="journal article" date="2019" name="Int. J. Syst. Evol. Microbiol.">
        <title>The Global Catalogue of Microorganisms (GCM) 10K type strain sequencing project: providing services to taxonomists for standard genome sequencing and annotation.</title>
        <authorList>
            <consortium name="The Broad Institute Genomics Platform"/>
            <consortium name="The Broad Institute Genome Sequencing Center for Infectious Disease"/>
            <person name="Wu L."/>
            <person name="Ma J."/>
        </authorList>
    </citation>
    <scope>NUCLEOTIDE SEQUENCE [LARGE SCALE GENOMIC DNA]</scope>
    <source>
        <strain evidence="3">JCM 17125</strain>
    </source>
</reference>
<organism evidence="2 3">
    <name type="scientific">Terrabacter ginsenosidimutans</name>
    <dbReference type="NCBI Taxonomy" id="490575"/>
    <lineage>
        <taxon>Bacteria</taxon>
        <taxon>Bacillati</taxon>
        <taxon>Actinomycetota</taxon>
        <taxon>Actinomycetes</taxon>
        <taxon>Micrococcales</taxon>
        <taxon>Intrasporangiaceae</taxon>
        <taxon>Terrabacter</taxon>
    </lineage>
</organism>
<dbReference type="EMBL" id="BAABDC010000004">
    <property type="protein sequence ID" value="GAA3709367.1"/>
    <property type="molecule type" value="Genomic_DNA"/>
</dbReference>
<dbReference type="Proteomes" id="UP001501468">
    <property type="component" value="Unassembled WGS sequence"/>
</dbReference>
<gene>
    <name evidence="2" type="ORF">GCM10022399_27660</name>
</gene>
<feature type="region of interest" description="Disordered" evidence="1">
    <location>
        <begin position="89"/>
        <end position="110"/>
    </location>
</feature>
<proteinExistence type="predicted"/>
<dbReference type="RefSeq" id="WP_344947485.1">
    <property type="nucleotide sequence ID" value="NZ_BAABDC010000004.1"/>
</dbReference>
<comment type="caution">
    <text evidence="2">The sequence shown here is derived from an EMBL/GenBank/DDBJ whole genome shotgun (WGS) entry which is preliminary data.</text>
</comment>
<sequence length="110" mass="11532">MSVLVHLCRVCGHQSAWHEGGNGGYTPCWCCRAGTADPDPAPTLLPTTSSPHGIPEELWQPGTQRNAGTMHASRTCACAACREAAEGMAAGTTRREHPLAAPRLVGLSGR</sequence>
<feature type="compositionally biased region" description="Low complexity" evidence="1">
    <location>
        <begin position="41"/>
        <end position="51"/>
    </location>
</feature>